<name>A0A560C2Y8_AZOBR</name>
<reference evidence="1 2" key="1">
    <citation type="submission" date="2019-06" db="EMBL/GenBank/DDBJ databases">
        <title>Genomic Encyclopedia of Type Strains, Phase IV (KMG-V): Genome sequencing to study the core and pangenomes of soil and plant-associated prokaryotes.</title>
        <authorList>
            <person name="Whitman W."/>
        </authorList>
    </citation>
    <scope>NUCLEOTIDE SEQUENCE [LARGE SCALE GENOMIC DNA]</scope>
    <source>
        <strain evidence="1 2">BR 11650</strain>
    </source>
</reference>
<dbReference type="SUPFAM" id="SSF51120">
    <property type="entry name" value="beta-Roll"/>
    <property type="match status" value="1"/>
</dbReference>
<organism evidence="1 2">
    <name type="scientific">Azospirillum brasilense</name>
    <dbReference type="NCBI Taxonomy" id="192"/>
    <lineage>
        <taxon>Bacteria</taxon>
        <taxon>Pseudomonadati</taxon>
        <taxon>Pseudomonadota</taxon>
        <taxon>Alphaproteobacteria</taxon>
        <taxon>Rhodospirillales</taxon>
        <taxon>Azospirillaceae</taxon>
        <taxon>Azospirillum</taxon>
    </lineage>
</organism>
<dbReference type="Pfam" id="PF00353">
    <property type="entry name" value="HemolysinCabind"/>
    <property type="match status" value="1"/>
</dbReference>
<dbReference type="InterPro" id="IPR001343">
    <property type="entry name" value="Hemolysn_Ca-bd"/>
</dbReference>
<gene>
    <name evidence="1" type="ORF">FBZ83_11150</name>
</gene>
<dbReference type="EMBL" id="VITH01000011">
    <property type="protein sequence ID" value="TWA79194.1"/>
    <property type="molecule type" value="Genomic_DNA"/>
</dbReference>
<dbReference type="Proteomes" id="UP000318529">
    <property type="component" value="Unassembled WGS sequence"/>
</dbReference>
<comment type="caution">
    <text evidence="1">The sequence shown here is derived from an EMBL/GenBank/DDBJ whole genome shotgun (WGS) entry which is preliminary data.</text>
</comment>
<dbReference type="AlphaFoldDB" id="A0A560C2Y8"/>
<dbReference type="GO" id="GO:0005509">
    <property type="term" value="F:calcium ion binding"/>
    <property type="evidence" value="ECO:0007669"/>
    <property type="project" value="InterPro"/>
</dbReference>
<sequence length="215" mass="22493">MKITHLNTPDVNEALGYYLNREALLQTRATIDYRKDPTNRVAVTTGGASVETAMAAYTGPVAGVVNQHIGTDAGEAIRGSSRADFINGLAGDDAIDGRNGDDVLDGGLGSNFLTGGWGTDTFFVDGRSGGVTWSTVTDLEAGEWVTTWGWKEGVSKLTWQEMGGVEGYKGATAHIDLDGNGSIDMSMTVSGQSSGSILTTPGQVEGNGYLAFCLK</sequence>
<protein>
    <submittedName>
        <fullName evidence="1">Uncharacterized protein</fullName>
    </submittedName>
</protein>
<evidence type="ECO:0000313" key="2">
    <source>
        <dbReference type="Proteomes" id="UP000318529"/>
    </source>
</evidence>
<accession>A0A560C2Y8</accession>
<dbReference type="PRINTS" id="PR00313">
    <property type="entry name" value="CABNDNGRPT"/>
</dbReference>
<evidence type="ECO:0000313" key="1">
    <source>
        <dbReference type="EMBL" id="TWA79194.1"/>
    </source>
</evidence>
<proteinExistence type="predicted"/>
<dbReference type="Gene3D" id="2.150.10.10">
    <property type="entry name" value="Serralysin-like metalloprotease, C-terminal"/>
    <property type="match status" value="1"/>
</dbReference>
<dbReference type="InterPro" id="IPR011049">
    <property type="entry name" value="Serralysin-like_metalloprot_C"/>
</dbReference>